<reference evidence="1" key="1">
    <citation type="submission" date="2021-06" db="EMBL/GenBank/DDBJ databases">
        <authorList>
            <person name="Kallberg Y."/>
            <person name="Tangrot J."/>
            <person name="Rosling A."/>
        </authorList>
    </citation>
    <scope>NUCLEOTIDE SEQUENCE</scope>
    <source>
        <strain evidence="1">AU212A</strain>
    </source>
</reference>
<sequence length="112" mass="13068">MTPVQALGFLTGFFNYFKQLNINICECGIDATWLELYILYAEIDSSEYPIAYLFLESNSKSRNRIQTDTILTFLNEIKLQGLLPEFILTDKDFTQISAIRFTWPNAKIQLYH</sequence>
<dbReference type="Proteomes" id="UP000789860">
    <property type="component" value="Unassembled WGS sequence"/>
</dbReference>
<evidence type="ECO:0000313" key="2">
    <source>
        <dbReference type="Proteomes" id="UP000789860"/>
    </source>
</evidence>
<proteinExistence type="predicted"/>
<keyword evidence="2" id="KW-1185">Reference proteome</keyword>
<gene>
    <name evidence="1" type="ORF">SCALOS_LOCUS1184</name>
</gene>
<organism evidence="1 2">
    <name type="scientific">Scutellospora calospora</name>
    <dbReference type="NCBI Taxonomy" id="85575"/>
    <lineage>
        <taxon>Eukaryota</taxon>
        <taxon>Fungi</taxon>
        <taxon>Fungi incertae sedis</taxon>
        <taxon>Mucoromycota</taxon>
        <taxon>Glomeromycotina</taxon>
        <taxon>Glomeromycetes</taxon>
        <taxon>Diversisporales</taxon>
        <taxon>Gigasporaceae</taxon>
        <taxon>Scutellospora</taxon>
    </lineage>
</organism>
<dbReference type="EMBL" id="CAJVPM010000744">
    <property type="protein sequence ID" value="CAG8451017.1"/>
    <property type="molecule type" value="Genomic_DNA"/>
</dbReference>
<accession>A0ACA9K437</accession>
<protein>
    <submittedName>
        <fullName evidence="1">11206_t:CDS:1</fullName>
    </submittedName>
</protein>
<evidence type="ECO:0000313" key="1">
    <source>
        <dbReference type="EMBL" id="CAG8451017.1"/>
    </source>
</evidence>
<name>A0ACA9K437_9GLOM</name>
<comment type="caution">
    <text evidence="1">The sequence shown here is derived from an EMBL/GenBank/DDBJ whole genome shotgun (WGS) entry which is preliminary data.</text>
</comment>